<evidence type="ECO:0000313" key="2">
    <source>
        <dbReference type="EMBL" id="KAK1300579.1"/>
    </source>
</evidence>
<gene>
    <name evidence="2" type="ORF">QJS10_CPB13g00697</name>
</gene>
<dbReference type="AlphaFoldDB" id="A0AAV9DIE9"/>
<feature type="region of interest" description="Disordered" evidence="1">
    <location>
        <begin position="1"/>
        <end position="25"/>
    </location>
</feature>
<accession>A0AAV9DIE9</accession>
<proteinExistence type="predicted"/>
<evidence type="ECO:0000313" key="3">
    <source>
        <dbReference type="Proteomes" id="UP001180020"/>
    </source>
</evidence>
<evidence type="ECO:0000256" key="1">
    <source>
        <dbReference type="SAM" id="MobiDB-lite"/>
    </source>
</evidence>
<comment type="caution">
    <text evidence="2">The sequence shown here is derived from an EMBL/GenBank/DDBJ whole genome shotgun (WGS) entry which is preliminary data.</text>
</comment>
<keyword evidence="3" id="KW-1185">Reference proteome</keyword>
<dbReference type="EMBL" id="JAUJYO010000013">
    <property type="protein sequence ID" value="KAK1300579.1"/>
    <property type="molecule type" value="Genomic_DNA"/>
</dbReference>
<protein>
    <submittedName>
        <fullName evidence="2">Uncharacterized protein</fullName>
    </submittedName>
</protein>
<sequence>MRSCGVDHGPSITGPSHQTVEGEEGIMQPWQPGLLSSIFQNWVLRLNQAERV</sequence>
<reference evidence="2" key="1">
    <citation type="journal article" date="2023" name="Nat. Commun.">
        <title>Diploid and tetraploid genomes of Acorus and the evolution of monocots.</title>
        <authorList>
            <person name="Ma L."/>
            <person name="Liu K.W."/>
            <person name="Li Z."/>
            <person name="Hsiao Y.Y."/>
            <person name="Qi Y."/>
            <person name="Fu T."/>
            <person name="Tang G.D."/>
            <person name="Zhang D."/>
            <person name="Sun W.H."/>
            <person name="Liu D.K."/>
            <person name="Li Y."/>
            <person name="Chen G.Z."/>
            <person name="Liu X.D."/>
            <person name="Liao X.Y."/>
            <person name="Jiang Y.T."/>
            <person name="Yu X."/>
            <person name="Hao Y."/>
            <person name="Huang J."/>
            <person name="Zhao X.W."/>
            <person name="Ke S."/>
            <person name="Chen Y.Y."/>
            <person name="Wu W.L."/>
            <person name="Hsu J.L."/>
            <person name="Lin Y.F."/>
            <person name="Huang M.D."/>
            <person name="Li C.Y."/>
            <person name="Huang L."/>
            <person name="Wang Z.W."/>
            <person name="Zhao X."/>
            <person name="Zhong W.Y."/>
            <person name="Peng D.H."/>
            <person name="Ahmad S."/>
            <person name="Lan S."/>
            <person name="Zhang J.S."/>
            <person name="Tsai W.C."/>
            <person name="Van de Peer Y."/>
            <person name="Liu Z.J."/>
        </authorList>
    </citation>
    <scope>NUCLEOTIDE SEQUENCE</scope>
    <source>
        <strain evidence="2">CP</strain>
    </source>
</reference>
<organism evidence="2 3">
    <name type="scientific">Acorus calamus</name>
    <name type="common">Sweet flag</name>
    <dbReference type="NCBI Taxonomy" id="4465"/>
    <lineage>
        <taxon>Eukaryota</taxon>
        <taxon>Viridiplantae</taxon>
        <taxon>Streptophyta</taxon>
        <taxon>Embryophyta</taxon>
        <taxon>Tracheophyta</taxon>
        <taxon>Spermatophyta</taxon>
        <taxon>Magnoliopsida</taxon>
        <taxon>Liliopsida</taxon>
        <taxon>Acoraceae</taxon>
        <taxon>Acorus</taxon>
    </lineage>
</organism>
<dbReference type="Proteomes" id="UP001180020">
    <property type="component" value="Unassembled WGS sequence"/>
</dbReference>
<name>A0AAV9DIE9_ACOCL</name>
<reference evidence="2" key="2">
    <citation type="submission" date="2023-06" db="EMBL/GenBank/DDBJ databases">
        <authorList>
            <person name="Ma L."/>
            <person name="Liu K.-W."/>
            <person name="Li Z."/>
            <person name="Hsiao Y.-Y."/>
            <person name="Qi Y."/>
            <person name="Fu T."/>
            <person name="Tang G."/>
            <person name="Zhang D."/>
            <person name="Sun W.-H."/>
            <person name="Liu D.-K."/>
            <person name="Li Y."/>
            <person name="Chen G.-Z."/>
            <person name="Liu X.-D."/>
            <person name="Liao X.-Y."/>
            <person name="Jiang Y.-T."/>
            <person name="Yu X."/>
            <person name="Hao Y."/>
            <person name="Huang J."/>
            <person name="Zhao X.-W."/>
            <person name="Ke S."/>
            <person name="Chen Y.-Y."/>
            <person name="Wu W.-L."/>
            <person name="Hsu J.-L."/>
            <person name="Lin Y.-F."/>
            <person name="Huang M.-D."/>
            <person name="Li C.-Y."/>
            <person name="Huang L."/>
            <person name="Wang Z.-W."/>
            <person name="Zhao X."/>
            <person name="Zhong W.-Y."/>
            <person name="Peng D.-H."/>
            <person name="Ahmad S."/>
            <person name="Lan S."/>
            <person name="Zhang J.-S."/>
            <person name="Tsai W.-C."/>
            <person name="Van De Peer Y."/>
            <person name="Liu Z.-J."/>
        </authorList>
    </citation>
    <scope>NUCLEOTIDE SEQUENCE</scope>
    <source>
        <strain evidence="2">CP</strain>
        <tissue evidence="2">Leaves</tissue>
    </source>
</reference>